<keyword evidence="2" id="KW-1185">Reference proteome</keyword>
<dbReference type="EMBL" id="KE124856">
    <property type="protein sequence ID" value="EPB76691.1"/>
    <property type="molecule type" value="Genomic_DNA"/>
</dbReference>
<sequence>MVSCLCLSLDTPGMLSDDIVRNTHVASTATKMLEELNESNESIGLRINRAKTKAMMMNCAEDEKLSENDKIEVVDNYVHLGQ</sequence>
<accession>A0A0D6M2Z4</accession>
<proteinExistence type="predicted"/>
<evidence type="ECO:0008006" key="3">
    <source>
        <dbReference type="Google" id="ProtNLM"/>
    </source>
</evidence>
<organism evidence="1 2">
    <name type="scientific">Ancylostoma ceylanicum</name>
    <dbReference type="NCBI Taxonomy" id="53326"/>
    <lineage>
        <taxon>Eukaryota</taxon>
        <taxon>Metazoa</taxon>
        <taxon>Ecdysozoa</taxon>
        <taxon>Nematoda</taxon>
        <taxon>Chromadorea</taxon>
        <taxon>Rhabditida</taxon>
        <taxon>Rhabditina</taxon>
        <taxon>Rhabditomorpha</taxon>
        <taxon>Strongyloidea</taxon>
        <taxon>Ancylostomatidae</taxon>
        <taxon>Ancylostomatinae</taxon>
        <taxon>Ancylostoma</taxon>
    </lineage>
</organism>
<gene>
    <name evidence="1" type="ORF">ANCCEY_04201</name>
</gene>
<dbReference type="AlphaFoldDB" id="A0A0D6M2Z4"/>
<reference evidence="1 2" key="1">
    <citation type="submission" date="2013-05" db="EMBL/GenBank/DDBJ databases">
        <title>Draft genome of the parasitic nematode Anyclostoma ceylanicum.</title>
        <authorList>
            <person name="Mitreva M."/>
        </authorList>
    </citation>
    <scope>NUCLEOTIDE SEQUENCE [LARGE SCALE GENOMIC DNA]</scope>
</reference>
<evidence type="ECO:0000313" key="2">
    <source>
        <dbReference type="Proteomes" id="UP000054495"/>
    </source>
</evidence>
<dbReference type="Proteomes" id="UP000054495">
    <property type="component" value="Unassembled WGS sequence"/>
</dbReference>
<name>A0A0D6M2Z4_9BILA</name>
<protein>
    <recommendedName>
        <fullName evidence="3">Reverse transcriptase domain-containing protein</fullName>
    </recommendedName>
</protein>
<evidence type="ECO:0000313" key="1">
    <source>
        <dbReference type="EMBL" id="EPB76691.1"/>
    </source>
</evidence>